<dbReference type="Pfam" id="PF13354">
    <property type="entry name" value="Beta-lactamase2"/>
    <property type="match status" value="1"/>
</dbReference>
<evidence type="ECO:0000313" key="3">
    <source>
        <dbReference type="Proteomes" id="UP000632766"/>
    </source>
</evidence>
<keyword evidence="2" id="KW-0378">Hydrolase</keyword>
<dbReference type="GO" id="GO:0008800">
    <property type="term" value="F:beta-lactamase activity"/>
    <property type="evidence" value="ECO:0007669"/>
    <property type="project" value="InterPro"/>
</dbReference>
<dbReference type="EMBL" id="JAECZC010000007">
    <property type="protein sequence ID" value="MBH8561806.1"/>
    <property type="molecule type" value="Genomic_DNA"/>
</dbReference>
<dbReference type="InterPro" id="IPR045155">
    <property type="entry name" value="Beta-lactam_cat"/>
</dbReference>
<dbReference type="PANTHER" id="PTHR35333:SF5">
    <property type="entry name" value="CONSERVED LIPOPROTEIN LPQF-RELATED"/>
    <property type="match status" value="1"/>
</dbReference>
<dbReference type="SUPFAM" id="SSF56601">
    <property type="entry name" value="beta-lactamase/transpeptidase-like"/>
    <property type="match status" value="1"/>
</dbReference>
<dbReference type="InterPro" id="IPR012338">
    <property type="entry name" value="Beta-lactam/transpept-like"/>
</dbReference>
<dbReference type="PANTHER" id="PTHR35333">
    <property type="entry name" value="BETA-LACTAMASE"/>
    <property type="match status" value="1"/>
</dbReference>
<dbReference type="GO" id="GO:0046677">
    <property type="term" value="P:response to antibiotic"/>
    <property type="evidence" value="ECO:0007669"/>
    <property type="project" value="InterPro"/>
</dbReference>
<gene>
    <name evidence="2" type="ORF">I8748_06390</name>
</gene>
<dbReference type="AlphaFoldDB" id="A0A8J7HLG4"/>
<dbReference type="GO" id="GO:0030655">
    <property type="term" value="P:beta-lactam antibiotic catabolic process"/>
    <property type="evidence" value="ECO:0007669"/>
    <property type="project" value="InterPro"/>
</dbReference>
<sequence length="417" mass="46350">MHQYYIISLLTILLTINLIFPQLALANVKLQQLPLAQIETIDKTISPKAALERLFTSEQIKSEWFAPEFLAPVPIEQVRQVIAALKIQLGGYEGVENNAQDYLVQFNQALVPTKIALNKQGQISGLLFQPPQAKLINLKDAIALFQALPGKVSFLVQEGKTIQAELNSKTPLAVGSAFKLAVLKALKSEITSGKRTWKDVVQLQPNLKSLPSGMLQTWPDNAYLTVDTLAALMISLSDNTATDILINFIGRQPIELVSPRNRPFLTTRDLFVLKGSENRNLLKRYRTSKEAQRRAILQELTNKPLPNVNEFEETANPVALDVEWFFTAEELCGLMEQVADLPLMSINPGVANAQDWQRVAFKGGSEPGVLNMTTWLQAKNGKNYCVVATWNNNDAPLEQQQFVSLYTGVIAKLAANK</sequence>
<organism evidence="2 3">
    <name type="scientific">Amazonocrinis nigriterrae CENA67</name>
    <dbReference type="NCBI Taxonomy" id="2794033"/>
    <lineage>
        <taxon>Bacteria</taxon>
        <taxon>Bacillati</taxon>
        <taxon>Cyanobacteriota</taxon>
        <taxon>Cyanophyceae</taxon>
        <taxon>Nostocales</taxon>
        <taxon>Nostocaceae</taxon>
        <taxon>Amazonocrinis</taxon>
        <taxon>Amazonocrinis nigriterrae</taxon>
    </lineage>
</organism>
<accession>A0A8J7HLG4</accession>
<name>A0A8J7HLG4_9NOST</name>
<evidence type="ECO:0000313" key="2">
    <source>
        <dbReference type="EMBL" id="MBH8561806.1"/>
    </source>
</evidence>
<proteinExistence type="predicted"/>
<protein>
    <submittedName>
        <fullName evidence="2">Serine hydrolase</fullName>
    </submittedName>
</protein>
<dbReference type="Proteomes" id="UP000632766">
    <property type="component" value="Unassembled WGS sequence"/>
</dbReference>
<dbReference type="RefSeq" id="WP_198123798.1">
    <property type="nucleotide sequence ID" value="NZ_JAECZC010000007.1"/>
</dbReference>
<dbReference type="Gene3D" id="3.40.710.10">
    <property type="entry name" value="DD-peptidase/beta-lactamase superfamily"/>
    <property type="match status" value="1"/>
</dbReference>
<feature type="domain" description="Beta-lactamase class A catalytic" evidence="1">
    <location>
        <begin position="163"/>
        <end position="253"/>
    </location>
</feature>
<keyword evidence="3" id="KW-1185">Reference proteome</keyword>
<comment type="caution">
    <text evidence="2">The sequence shown here is derived from an EMBL/GenBank/DDBJ whole genome shotgun (WGS) entry which is preliminary data.</text>
</comment>
<reference evidence="2 3" key="1">
    <citation type="journal article" date="2021" name="Int. J. Syst. Evol. Microbiol.">
        <title>Amazonocrinis nigriterrae gen. nov., sp. nov., Atlanticothrix silvestris gen. nov., sp. nov. and Dendronalium phyllosphericum gen. nov., sp. nov., nostocacean cyanobacteria from Brazilian environments.</title>
        <authorList>
            <person name="Alvarenga D.O."/>
            <person name="Andreote A.P.D."/>
            <person name="Branco L.H.Z."/>
            <person name="Delbaje E."/>
            <person name="Cruz R.B."/>
            <person name="Varani A.M."/>
            <person name="Fiore M.F."/>
        </authorList>
    </citation>
    <scope>NUCLEOTIDE SEQUENCE [LARGE SCALE GENOMIC DNA]</scope>
    <source>
        <strain evidence="2 3">CENA67</strain>
    </source>
</reference>
<evidence type="ECO:0000259" key="1">
    <source>
        <dbReference type="Pfam" id="PF13354"/>
    </source>
</evidence>
<dbReference type="InterPro" id="IPR000871">
    <property type="entry name" value="Beta-lactam_class-A"/>
</dbReference>